<evidence type="ECO:0000256" key="1">
    <source>
        <dbReference type="ARBA" id="ARBA00004123"/>
    </source>
</evidence>
<dbReference type="InterPro" id="IPR007125">
    <property type="entry name" value="H2A/H2B/H3"/>
</dbReference>
<feature type="domain" description="Histone H2A C-terminal" evidence="15">
    <location>
        <begin position="494"/>
        <end position="520"/>
    </location>
</feature>
<evidence type="ECO:0000313" key="16">
    <source>
        <dbReference type="EMBL" id="KAF7421111.1"/>
    </source>
</evidence>
<gene>
    <name evidence="16" type="primary">HTZ1</name>
    <name evidence="16" type="ORF">PC9H_011631</name>
</gene>
<dbReference type="GO" id="GO:0003677">
    <property type="term" value="F:DNA binding"/>
    <property type="evidence" value="ECO:0007669"/>
    <property type="project" value="UniProtKB-KW"/>
</dbReference>
<dbReference type="GO" id="GO:0046982">
    <property type="term" value="F:protein heterodimerization activity"/>
    <property type="evidence" value="ECO:0007669"/>
    <property type="project" value="InterPro"/>
</dbReference>
<name>A0A8H6ZJ24_PLEOS</name>
<evidence type="ECO:0000256" key="2">
    <source>
        <dbReference type="ARBA" id="ARBA00004286"/>
    </source>
</evidence>
<proteinExistence type="inferred from homology"/>
<evidence type="ECO:0000313" key="17">
    <source>
        <dbReference type="Proteomes" id="UP000623687"/>
    </source>
</evidence>
<dbReference type="Proteomes" id="UP000623687">
    <property type="component" value="Unassembled WGS sequence"/>
</dbReference>
<reference evidence="16" key="1">
    <citation type="submission" date="2019-07" db="EMBL/GenBank/DDBJ databases">
        <authorList>
            <person name="Palmer J.M."/>
        </authorList>
    </citation>
    <scope>NUCLEOTIDE SEQUENCE</scope>
    <source>
        <strain evidence="16">PC9</strain>
    </source>
</reference>
<dbReference type="RefSeq" id="XP_036626969.1">
    <property type="nucleotide sequence ID" value="XM_036781114.1"/>
</dbReference>
<dbReference type="EMBL" id="JACETU010000009">
    <property type="protein sequence ID" value="KAF7421111.1"/>
    <property type="molecule type" value="Genomic_DNA"/>
</dbReference>
<evidence type="ECO:0000259" key="14">
    <source>
        <dbReference type="Pfam" id="PF00125"/>
    </source>
</evidence>
<comment type="caution">
    <text evidence="16">The sequence shown here is derived from an EMBL/GenBank/DDBJ whole genome shotgun (WGS) entry which is preliminary data.</text>
</comment>
<comment type="similarity">
    <text evidence="3">Belongs to the histone H2A family.</text>
</comment>
<evidence type="ECO:0000256" key="7">
    <source>
        <dbReference type="ARBA" id="ARBA00023125"/>
    </source>
</evidence>
<feature type="compositionally biased region" description="Acidic residues" evidence="13">
    <location>
        <begin position="57"/>
        <end position="80"/>
    </location>
</feature>
<evidence type="ECO:0000256" key="13">
    <source>
        <dbReference type="SAM" id="MobiDB-lite"/>
    </source>
</evidence>
<dbReference type="GO" id="GO:0006325">
    <property type="term" value="P:chromatin organization"/>
    <property type="evidence" value="ECO:0007669"/>
    <property type="project" value="UniProtKB-KW"/>
</dbReference>
<feature type="compositionally biased region" description="Polar residues" evidence="13">
    <location>
        <begin position="401"/>
        <end position="423"/>
    </location>
</feature>
<keyword evidence="9" id="KW-0544">Nucleosome core</keyword>
<evidence type="ECO:0000256" key="12">
    <source>
        <dbReference type="ARBA" id="ARBA00063043"/>
    </source>
</evidence>
<dbReference type="SMART" id="SM00414">
    <property type="entry name" value="H2A"/>
    <property type="match status" value="1"/>
</dbReference>
<keyword evidence="17" id="KW-1185">Reference proteome</keyword>
<keyword evidence="5" id="KW-0156">Chromatin regulator</keyword>
<evidence type="ECO:0000256" key="10">
    <source>
        <dbReference type="ARBA" id="ARBA00037526"/>
    </source>
</evidence>
<dbReference type="PANTHER" id="PTHR23430">
    <property type="entry name" value="HISTONE H2A"/>
    <property type="match status" value="1"/>
</dbReference>
<dbReference type="InterPro" id="IPR032458">
    <property type="entry name" value="Histone_H2A_CS"/>
</dbReference>
<dbReference type="GO" id="GO:0000786">
    <property type="term" value="C:nucleosome"/>
    <property type="evidence" value="ECO:0007669"/>
    <property type="project" value="UniProtKB-KW"/>
</dbReference>
<dbReference type="GO" id="GO:0005634">
    <property type="term" value="C:nucleus"/>
    <property type="evidence" value="ECO:0007669"/>
    <property type="project" value="UniProtKB-SubCell"/>
</dbReference>
<dbReference type="SUPFAM" id="SSF47113">
    <property type="entry name" value="Histone-fold"/>
    <property type="match status" value="1"/>
</dbReference>
<keyword evidence="8" id="KW-0539">Nucleus</keyword>
<comment type="subunit">
    <text evidence="12">The nucleosome is a histone octamer containing two molecules each of H2A, H2B, H3 and H4 assembled in one H3-H4 heterotetramer and two H2A-H2B heterodimers. The octamer wraps approximately 147 bp of DNA. H2A or its variant H2A.Z forms a heterodimer with H2B. H2A.Z associates with the VPS72/SWC2 subunit of the SWR1 chromatin remodeling complex. Also interacts with RBP1/DNA-directed RNA polymerase II largest subunit.</text>
</comment>
<dbReference type="GeneID" id="59381449"/>
<comment type="function">
    <text evidence="10">Variant histone H2A which can replace H2A in some nucleosomes. Nucleosomes wrap and compact DNA into chromatin, limiting DNA accessibility to the cellular machineries which require DNA as a template. Histones thereby play a central role in transcription regulation, DNA repair, DNA replication and chromosomal stability. DNA accessibility is regulated via a complex set of post-translational modifications of histones, also called histone code, and nucleosome remodeling. This variant is enriched at promoters, it may keep them in a repressed state until the appropriate activation signal is received. Near telomeres, it may counteract gene silencing caused by the spread of heterochromatin proteins. Required for the RNA polymerase II and SPT15/TBP recruitment to the target genes. Involved in chromosome stability.</text>
</comment>
<dbReference type="InterPro" id="IPR032454">
    <property type="entry name" value="Histone_H2A_C"/>
</dbReference>
<protein>
    <recommendedName>
        <fullName evidence="11">Histone H2A.Z</fullName>
    </recommendedName>
</protein>
<feature type="region of interest" description="Disordered" evidence="13">
    <location>
        <begin position="43"/>
        <end position="84"/>
    </location>
</feature>
<dbReference type="InterPro" id="IPR009072">
    <property type="entry name" value="Histone-fold"/>
</dbReference>
<evidence type="ECO:0000256" key="11">
    <source>
        <dbReference type="ARBA" id="ARBA00040236"/>
    </source>
</evidence>
<evidence type="ECO:0000256" key="4">
    <source>
        <dbReference type="ARBA" id="ARBA00022454"/>
    </source>
</evidence>
<dbReference type="PRINTS" id="PR00620">
    <property type="entry name" value="HISTONEH2A"/>
</dbReference>
<dbReference type="OrthoDB" id="3028554at2759"/>
<dbReference type="CDD" id="cd00074">
    <property type="entry name" value="HFD_H2A"/>
    <property type="match status" value="1"/>
</dbReference>
<dbReference type="Gene3D" id="1.10.20.10">
    <property type="entry name" value="Histone, subunit A"/>
    <property type="match status" value="1"/>
</dbReference>
<keyword evidence="4" id="KW-0158">Chromosome</keyword>
<dbReference type="GO" id="GO:0030527">
    <property type="term" value="F:structural constituent of chromatin"/>
    <property type="evidence" value="ECO:0007669"/>
    <property type="project" value="InterPro"/>
</dbReference>
<dbReference type="PROSITE" id="PS00046">
    <property type="entry name" value="HISTONE_H2A"/>
    <property type="match status" value="1"/>
</dbReference>
<sequence>MQTSLQLPPELLYEVISDVVASWIDLAITAPISVAPAQDASVEASSGASGNAVGDELGGDEDDEEVSNDDEDGDETDVDVDLPSHSELRRQLVERAASIDVDESLPPNYAKPLLLVSHVVREVTLRILSEALDIPRDPDGRLDRNPWACIKNGRRIRCLLLSPTISHMREPLLIVWEGHSLFAVYGSIAMLELTQLKFALHPSPSTLHVMTQAALIAEENTKFISSSTIVARAAARIQRLDNYTTLLSEIGQFRCIMDCIVEDLKSHGANRNWEQMAPIIKLTFKGIRSFRQHFLPDEATLSILPEHLAKALDLSTMTCSMRHELARIASKVDFCLPGAESLFKYSRKGMHELSRIAYIWDSATFAQSDPPLSKNHVQEFTLFTRTFEMVANPKSGGKSKAGSNQNAQGANQPRQIQTRSQKAGLQFPVGRIHRYLKQRTQHNVRIGAKAAVYTSAILEYLTADVLELAGNASKDLRVKRITPRHLQLAIRGDEELDTLVRATIAGGGVLPFIHKSLTTNMKAQVKNPGQQ</sequence>
<evidence type="ECO:0000256" key="6">
    <source>
        <dbReference type="ARBA" id="ARBA00022990"/>
    </source>
</evidence>
<dbReference type="Pfam" id="PF16211">
    <property type="entry name" value="Histone_H2A_C"/>
    <property type="match status" value="1"/>
</dbReference>
<keyword evidence="6" id="KW-0007">Acetylation</keyword>
<accession>A0A8H6ZJ24</accession>
<feature type="region of interest" description="Disordered" evidence="13">
    <location>
        <begin position="393"/>
        <end position="423"/>
    </location>
</feature>
<feature type="domain" description="Core Histone H2A/H2B/H3" evidence="14">
    <location>
        <begin position="410"/>
        <end position="492"/>
    </location>
</feature>
<dbReference type="VEuPathDB" id="FungiDB:PC9H_011631"/>
<evidence type="ECO:0000256" key="3">
    <source>
        <dbReference type="ARBA" id="ARBA00010691"/>
    </source>
</evidence>
<keyword evidence="7" id="KW-0238">DNA-binding</keyword>
<evidence type="ECO:0000256" key="9">
    <source>
        <dbReference type="ARBA" id="ARBA00023269"/>
    </source>
</evidence>
<dbReference type="Pfam" id="PF00125">
    <property type="entry name" value="Histone"/>
    <property type="match status" value="1"/>
</dbReference>
<evidence type="ECO:0000256" key="5">
    <source>
        <dbReference type="ARBA" id="ARBA00022853"/>
    </source>
</evidence>
<evidence type="ECO:0000256" key="8">
    <source>
        <dbReference type="ARBA" id="ARBA00023242"/>
    </source>
</evidence>
<dbReference type="InterPro" id="IPR002119">
    <property type="entry name" value="Histone_H2A"/>
</dbReference>
<dbReference type="AlphaFoldDB" id="A0A8H6ZJ24"/>
<evidence type="ECO:0000259" key="15">
    <source>
        <dbReference type="Pfam" id="PF16211"/>
    </source>
</evidence>
<dbReference type="FunFam" id="1.10.20.10:FF:000005">
    <property type="entry name" value="Histone H2A"/>
    <property type="match status" value="1"/>
</dbReference>
<comment type="subcellular location">
    <subcellularLocation>
        <location evidence="2">Chromosome</location>
    </subcellularLocation>
    <subcellularLocation>
        <location evidence="1">Nucleus</location>
    </subcellularLocation>
</comment>
<organism evidence="16 17">
    <name type="scientific">Pleurotus ostreatus</name>
    <name type="common">Oyster mushroom</name>
    <name type="synonym">White-rot fungus</name>
    <dbReference type="NCBI Taxonomy" id="5322"/>
    <lineage>
        <taxon>Eukaryota</taxon>
        <taxon>Fungi</taxon>
        <taxon>Dikarya</taxon>
        <taxon>Basidiomycota</taxon>
        <taxon>Agaricomycotina</taxon>
        <taxon>Agaricomycetes</taxon>
        <taxon>Agaricomycetidae</taxon>
        <taxon>Agaricales</taxon>
        <taxon>Pleurotineae</taxon>
        <taxon>Pleurotaceae</taxon>
        <taxon>Pleurotus</taxon>
    </lineage>
</organism>